<evidence type="ECO:0000313" key="2">
    <source>
        <dbReference type="EMBL" id="KYP64316.1"/>
    </source>
</evidence>
<gene>
    <name evidence="2" type="ORF">KK1_018909</name>
</gene>
<reference evidence="2 3" key="1">
    <citation type="journal article" date="2012" name="Nat. Biotechnol.">
        <title>Draft genome sequence of pigeonpea (Cajanus cajan), an orphan legume crop of resource-poor farmers.</title>
        <authorList>
            <person name="Varshney R.K."/>
            <person name="Chen W."/>
            <person name="Li Y."/>
            <person name="Bharti A.K."/>
            <person name="Saxena R.K."/>
            <person name="Schlueter J.A."/>
            <person name="Donoghue M.T."/>
            <person name="Azam S."/>
            <person name="Fan G."/>
            <person name="Whaley A.M."/>
            <person name="Farmer A.D."/>
            <person name="Sheridan J."/>
            <person name="Iwata A."/>
            <person name="Tuteja R."/>
            <person name="Penmetsa R.V."/>
            <person name="Wu W."/>
            <person name="Upadhyaya H.D."/>
            <person name="Yang S.P."/>
            <person name="Shah T."/>
            <person name="Saxena K.B."/>
            <person name="Michael T."/>
            <person name="McCombie W.R."/>
            <person name="Yang B."/>
            <person name="Zhang G."/>
            <person name="Yang H."/>
            <person name="Wang J."/>
            <person name="Spillane C."/>
            <person name="Cook D.R."/>
            <person name="May G.D."/>
            <person name="Xu X."/>
            <person name="Jackson S.A."/>
        </authorList>
    </citation>
    <scope>NUCLEOTIDE SEQUENCE [LARGE SCALE GENOMIC DNA]</scope>
    <source>
        <strain evidence="3">cv. Asha</strain>
    </source>
</reference>
<protein>
    <submittedName>
        <fullName evidence="2">Ribonuclease H protein At1g65750 family</fullName>
    </submittedName>
</protein>
<organism evidence="2 3">
    <name type="scientific">Cajanus cajan</name>
    <name type="common">Pigeon pea</name>
    <name type="synonym">Cajanus indicus</name>
    <dbReference type="NCBI Taxonomy" id="3821"/>
    <lineage>
        <taxon>Eukaryota</taxon>
        <taxon>Viridiplantae</taxon>
        <taxon>Streptophyta</taxon>
        <taxon>Embryophyta</taxon>
        <taxon>Tracheophyta</taxon>
        <taxon>Spermatophyta</taxon>
        <taxon>Magnoliopsida</taxon>
        <taxon>eudicotyledons</taxon>
        <taxon>Gunneridae</taxon>
        <taxon>Pentapetalae</taxon>
        <taxon>rosids</taxon>
        <taxon>fabids</taxon>
        <taxon>Fabales</taxon>
        <taxon>Fabaceae</taxon>
        <taxon>Papilionoideae</taxon>
        <taxon>50 kb inversion clade</taxon>
        <taxon>NPAAA clade</taxon>
        <taxon>indigoferoid/millettioid clade</taxon>
        <taxon>Phaseoleae</taxon>
        <taxon>Cajanus</taxon>
    </lineage>
</organism>
<dbReference type="Pfam" id="PF13966">
    <property type="entry name" value="zf-RVT"/>
    <property type="match status" value="1"/>
</dbReference>
<keyword evidence="3" id="KW-1185">Reference proteome</keyword>
<proteinExistence type="predicted"/>
<sequence length="145" mass="16888">MRVVLHPTTPNLVVWRGNISGSYYAKYGYDWLLKRYTFSSGESWAWIWKLDLLENVKFFLWQVGHQALPTRAFLRRRHISSNATCPQCGADTKDMTHIFWRCSEVSRVWRLLSTTMANPSCTDATILEWVRHQIPCSRGLVPIAL</sequence>
<dbReference type="Gramene" id="C.cajan_18373.t">
    <property type="protein sequence ID" value="C.cajan_18373.t.cds1"/>
    <property type="gene ID" value="C.cajan_18373"/>
</dbReference>
<accession>A0A151TBB0</accession>
<dbReference type="InterPro" id="IPR026960">
    <property type="entry name" value="RVT-Znf"/>
</dbReference>
<feature type="domain" description="Reverse transcriptase zinc-binding" evidence="1">
    <location>
        <begin position="27"/>
        <end position="109"/>
    </location>
</feature>
<dbReference type="Proteomes" id="UP000075243">
    <property type="component" value="Chromosome 7"/>
</dbReference>
<dbReference type="EMBL" id="CM003609">
    <property type="protein sequence ID" value="KYP64316.1"/>
    <property type="molecule type" value="Genomic_DNA"/>
</dbReference>
<dbReference type="AlphaFoldDB" id="A0A151TBB0"/>
<evidence type="ECO:0000313" key="3">
    <source>
        <dbReference type="Proteomes" id="UP000075243"/>
    </source>
</evidence>
<evidence type="ECO:0000259" key="1">
    <source>
        <dbReference type="Pfam" id="PF13966"/>
    </source>
</evidence>
<name>A0A151TBB0_CAJCA</name>